<dbReference type="GO" id="GO:0045732">
    <property type="term" value="P:positive regulation of protein catabolic process"/>
    <property type="evidence" value="ECO:0007669"/>
    <property type="project" value="TreeGrafter"/>
</dbReference>
<keyword evidence="7" id="KW-1185">Reference proteome</keyword>
<dbReference type="EMBL" id="MU006112">
    <property type="protein sequence ID" value="KAF2835090.1"/>
    <property type="molecule type" value="Genomic_DNA"/>
</dbReference>
<comment type="subunit">
    <text evidence="3">Interacts with ODC and thereby sterically blocks ODC homodimerization.</text>
</comment>
<evidence type="ECO:0000313" key="6">
    <source>
        <dbReference type="EMBL" id="KAF2835090.1"/>
    </source>
</evidence>
<name>A0A9P4S3M0_9PEZI</name>
<keyword evidence="5" id="KW-0688">Ribosomal frameshifting</keyword>
<proteinExistence type="inferred from homology"/>
<dbReference type="AlphaFoldDB" id="A0A9P4S3M0"/>
<dbReference type="Gene3D" id="3.40.630.60">
    <property type="match status" value="1"/>
</dbReference>
<dbReference type="InterPro" id="IPR038581">
    <property type="entry name" value="ODC_AZ_sf"/>
</dbReference>
<dbReference type="GO" id="GO:0008073">
    <property type="term" value="F:ornithine decarboxylase inhibitor activity"/>
    <property type="evidence" value="ECO:0007669"/>
    <property type="project" value="InterPro"/>
</dbReference>
<dbReference type="GO" id="GO:0005737">
    <property type="term" value="C:cytoplasm"/>
    <property type="evidence" value="ECO:0007669"/>
    <property type="project" value="TreeGrafter"/>
</dbReference>
<evidence type="ECO:0000256" key="2">
    <source>
        <dbReference type="ARBA" id="ARBA00008796"/>
    </source>
</evidence>
<comment type="caution">
    <text evidence="6">The sequence shown here is derived from an EMBL/GenBank/DDBJ whole genome shotgun (WGS) entry which is preliminary data.</text>
</comment>
<evidence type="ECO:0000313" key="7">
    <source>
        <dbReference type="Proteomes" id="UP000799429"/>
    </source>
</evidence>
<gene>
    <name evidence="6" type="ORF">M501DRAFT_909887</name>
</gene>
<accession>A0A9P4S3M0</accession>
<dbReference type="InterPro" id="IPR002993">
    <property type="entry name" value="ODC_AZ"/>
</dbReference>
<sequence>ARRGGAAYTITGECERLFCETLRAVFLGEGNMTPSDSLVTGMPEYYNADISNNYSNNIVRNGLPTPPQYAHAPDGFVEQRGVVKEWCEIYDYAGGALFRGFTTGEDDGRTLFVFFDERVTGRDLKPGLMAILELCDTPEFNCSRLVVSLDRATEQTDMRPLMRDLGWVGFEPSTLDPWTRNIEITSKKWFFMSMD</sequence>
<dbReference type="GO" id="GO:0075523">
    <property type="term" value="P:viral translational frameshifting"/>
    <property type="evidence" value="ECO:0007669"/>
    <property type="project" value="UniProtKB-KW"/>
</dbReference>
<dbReference type="InterPro" id="IPR016181">
    <property type="entry name" value="Acyl_CoA_acyltransferase"/>
</dbReference>
<dbReference type="PANTHER" id="PTHR10279">
    <property type="entry name" value="ORNITHINE DECARBOXYLASE ANTIZYME"/>
    <property type="match status" value="1"/>
</dbReference>
<dbReference type="Pfam" id="PF02100">
    <property type="entry name" value="ODC_AZ"/>
    <property type="match status" value="1"/>
</dbReference>
<protein>
    <recommendedName>
        <fullName evidence="4">Ornithine decarboxylase antizyme</fullName>
    </recommendedName>
</protein>
<comment type="function">
    <text evidence="1">Ornithine decarboxylase (ODC) antizyme protein that negatively regulates ODC activity and intracellular polyamine biosynthesis in response to increased intracellular polyamine levels. Binds to ODC monomers, inhibiting the assembly of the functional ODC homodimer, and targets the monomers for ubiquitin-independent proteolytic destruction by the 26S proteasome.</text>
</comment>
<evidence type="ECO:0000256" key="5">
    <source>
        <dbReference type="ARBA" id="ARBA00022758"/>
    </source>
</evidence>
<feature type="non-terminal residue" evidence="6">
    <location>
        <position position="195"/>
    </location>
</feature>
<evidence type="ECO:0000256" key="3">
    <source>
        <dbReference type="ARBA" id="ARBA00011486"/>
    </source>
</evidence>
<dbReference type="GO" id="GO:0005634">
    <property type="term" value="C:nucleus"/>
    <property type="evidence" value="ECO:0007669"/>
    <property type="project" value="TreeGrafter"/>
</dbReference>
<evidence type="ECO:0000256" key="4">
    <source>
        <dbReference type="ARBA" id="ARBA00017712"/>
    </source>
</evidence>
<reference evidence="6" key="1">
    <citation type="journal article" date="2020" name="Stud. Mycol.">
        <title>101 Dothideomycetes genomes: a test case for predicting lifestyles and emergence of pathogens.</title>
        <authorList>
            <person name="Haridas S."/>
            <person name="Albert R."/>
            <person name="Binder M."/>
            <person name="Bloem J."/>
            <person name="Labutti K."/>
            <person name="Salamov A."/>
            <person name="Andreopoulos B."/>
            <person name="Baker S."/>
            <person name="Barry K."/>
            <person name="Bills G."/>
            <person name="Bluhm B."/>
            <person name="Cannon C."/>
            <person name="Castanera R."/>
            <person name="Culley D."/>
            <person name="Daum C."/>
            <person name="Ezra D."/>
            <person name="Gonzalez J."/>
            <person name="Henrissat B."/>
            <person name="Kuo A."/>
            <person name="Liang C."/>
            <person name="Lipzen A."/>
            <person name="Lutzoni F."/>
            <person name="Magnuson J."/>
            <person name="Mondo S."/>
            <person name="Nolan M."/>
            <person name="Ohm R."/>
            <person name="Pangilinan J."/>
            <person name="Park H.-J."/>
            <person name="Ramirez L."/>
            <person name="Alfaro M."/>
            <person name="Sun H."/>
            <person name="Tritt A."/>
            <person name="Yoshinaga Y."/>
            <person name="Zwiers L.-H."/>
            <person name="Turgeon B."/>
            <person name="Goodwin S."/>
            <person name="Spatafora J."/>
            <person name="Crous P."/>
            <person name="Grigoriev I."/>
        </authorList>
    </citation>
    <scope>NUCLEOTIDE SEQUENCE</scope>
    <source>
        <strain evidence="6">CBS 101060</strain>
    </source>
</reference>
<feature type="non-terminal residue" evidence="6">
    <location>
        <position position="1"/>
    </location>
</feature>
<evidence type="ECO:0000256" key="1">
    <source>
        <dbReference type="ARBA" id="ARBA00002307"/>
    </source>
</evidence>
<dbReference type="OrthoDB" id="5959761at2759"/>
<organism evidence="6 7">
    <name type="scientific">Patellaria atrata CBS 101060</name>
    <dbReference type="NCBI Taxonomy" id="1346257"/>
    <lineage>
        <taxon>Eukaryota</taxon>
        <taxon>Fungi</taxon>
        <taxon>Dikarya</taxon>
        <taxon>Ascomycota</taxon>
        <taxon>Pezizomycotina</taxon>
        <taxon>Dothideomycetes</taxon>
        <taxon>Dothideomycetes incertae sedis</taxon>
        <taxon>Patellariales</taxon>
        <taxon>Patellariaceae</taxon>
        <taxon>Patellaria</taxon>
    </lineage>
</organism>
<dbReference type="SUPFAM" id="SSF55729">
    <property type="entry name" value="Acyl-CoA N-acyltransferases (Nat)"/>
    <property type="match status" value="1"/>
</dbReference>
<dbReference type="PANTHER" id="PTHR10279:SF10">
    <property type="entry name" value="ORNITHINE DECARBOXYLASE ANTIZYME"/>
    <property type="match status" value="1"/>
</dbReference>
<comment type="similarity">
    <text evidence="2">Belongs to the ODC antizyme family.</text>
</comment>
<dbReference type="Proteomes" id="UP000799429">
    <property type="component" value="Unassembled WGS sequence"/>
</dbReference>